<feature type="domain" description="C2" evidence="2">
    <location>
        <begin position="320"/>
        <end position="443"/>
    </location>
</feature>
<dbReference type="SUPFAM" id="SSF49562">
    <property type="entry name" value="C2 domain (Calcium/lipid-binding domain, CaLB)"/>
    <property type="match status" value="1"/>
</dbReference>
<protein>
    <recommendedName>
        <fullName evidence="6">C2 domain-containing protein</fullName>
    </recommendedName>
</protein>
<dbReference type="InterPro" id="IPR035892">
    <property type="entry name" value="C2_domain_sf"/>
</dbReference>
<dbReference type="Pfam" id="PF00168">
    <property type="entry name" value="C2"/>
    <property type="match status" value="1"/>
</dbReference>
<dbReference type="PROSITE" id="PS50916">
    <property type="entry name" value="RABBD"/>
    <property type="match status" value="1"/>
</dbReference>
<proteinExistence type="predicted"/>
<dbReference type="OrthoDB" id="195679at2759"/>
<dbReference type="GO" id="GO:0031267">
    <property type="term" value="F:small GTPase binding"/>
    <property type="evidence" value="ECO:0007669"/>
    <property type="project" value="InterPro"/>
</dbReference>
<reference evidence="4 5" key="1">
    <citation type="journal article" date="2016" name="Nat. Commun.">
        <title>Extremotolerant tardigrade genome and improved radiotolerance of human cultured cells by tardigrade-unique protein.</title>
        <authorList>
            <person name="Hashimoto T."/>
            <person name="Horikawa D.D."/>
            <person name="Saito Y."/>
            <person name="Kuwahara H."/>
            <person name="Kozuka-Hata H."/>
            <person name="Shin-I T."/>
            <person name="Minakuchi Y."/>
            <person name="Ohishi K."/>
            <person name="Motoyama A."/>
            <person name="Aizu T."/>
            <person name="Enomoto A."/>
            <person name="Kondo K."/>
            <person name="Tanaka S."/>
            <person name="Hara Y."/>
            <person name="Koshikawa S."/>
            <person name="Sagara H."/>
            <person name="Miura T."/>
            <person name="Yokobori S."/>
            <person name="Miyagawa K."/>
            <person name="Suzuki Y."/>
            <person name="Kubo T."/>
            <person name="Oyama M."/>
            <person name="Kohara Y."/>
            <person name="Fujiyama A."/>
            <person name="Arakawa K."/>
            <person name="Katayama T."/>
            <person name="Toyoda A."/>
            <person name="Kunieda T."/>
        </authorList>
    </citation>
    <scope>NUCLEOTIDE SEQUENCE [LARGE SCALE GENOMIC DNA]</scope>
    <source>
        <strain evidence="4 5">YOKOZUNA-1</strain>
    </source>
</reference>
<dbReference type="InterPro" id="IPR013083">
    <property type="entry name" value="Znf_RING/FYVE/PHD"/>
</dbReference>
<dbReference type="STRING" id="947166.A0A1D1VAV9"/>
<dbReference type="GO" id="GO:0006886">
    <property type="term" value="P:intracellular protein transport"/>
    <property type="evidence" value="ECO:0007669"/>
    <property type="project" value="InterPro"/>
</dbReference>
<accession>A0A1D1VAV9</accession>
<dbReference type="Proteomes" id="UP000186922">
    <property type="component" value="Unassembled WGS sequence"/>
</dbReference>
<dbReference type="PANTHER" id="PTHR45716">
    <property type="entry name" value="BITESIZE, ISOFORM I"/>
    <property type="match status" value="1"/>
</dbReference>
<dbReference type="Gene3D" id="3.30.40.10">
    <property type="entry name" value="Zinc/RING finger domain, C3HC4 (zinc finger)"/>
    <property type="match status" value="1"/>
</dbReference>
<evidence type="ECO:0000259" key="2">
    <source>
        <dbReference type="PROSITE" id="PS50004"/>
    </source>
</evidence>
<dbReference type="SMART" id="SM00239">
    <property type="entry name" value="C2"/>
    <property type="match status" value="1"/>
</dbReference>
<evidence type="ECO:0008006" key="6">
    <source>
        <dbReference type="Google" id="ProtNLM"/>
    </source>
</evidence>
<dbReference type="GO" id="GO:0070382">
    <property type="term" value="C:exocytic vesicle"/>
    <property type="evidence" value="ECO:0007669"/>
    <property type="project" value="TreeGrafter"/>
</dbReference>
<evidence type="ECO:0000259" key="3">
    <source>
        <dbReference type="PROSITE" id="PS50916"/>
    </source>
</evidence>
<dbReference type="GO" id="GO:0005886">
    <property type="term" value="C:plasma membrane"/>
    <property type="evidence" value="ECO:0007669"/>
    <property type="project" value="TreeGrafter"/>
</dbReference>
<feature type="region of interest" description="Disordered" evidence="1">
    <location>
        <begin position="162"/>
        <end position="187"/>
    </location>
</feature>
<keyword evidence="5" id="KW-1185">Reference proteome</keyword>
<dbReference type="InterPro" id="IPR010911">
    <property type="entry name" value="Rab_BD"/>
</dbReference>
<dbReference type="PROSITE" id="PS50004">
    <property type="entry name" value="C2"/>
    <property type="match status" value="1"/>
</dbReference>
<dbReference type="GO" id="GO:0006887">
    <property type="term" value="P:exocytosis"/>
    <property type="evidence" value="ECO:0007669"/>
    <property type="project" value="TreeGrafter"/>
</dbReference>
<dbReference type="Pfam" id="PF02318">
    <property type="entry name" value="FYVE_2"/>
    <property type="match status" value="1"/>
</dbReference>
<feature type="compositionally biased region" description="Polar residues" evidence="1">
    <location>
        <begin position="243"/>
        <end position="255"/>
    </location>
</feature>
<evidence type="ECO:0000256" key="1">
    <source>
        <dbReference type="SAM" id="MobiDB-lite"/>
    </source>
</evidence>
<feature type="domain" description="RabBD" evidence="3">
    <location>
        <begin position="12"/>
        <end position="133"/>
    </location>
</feature>
<dbReference type="InterPro" id="IPR011011">
    <property type="entry name" value="Znf_FYVE_PHD"/>
</dbReference>
<dbReference type="InterPro" id="IPR000008">
    <property type="entry name" value="C2_dom"/>
</dbReference>
<dbReference type="InterPro" id="IPR041282">
    <property type="entry name" value="FYVE_2"/>
</dbReference>
<dbReference type="SUPFAM" id="SSF57903">
    <property type="entry name" value="FYVE/PHD zinc finger"/>
    <property type="match status" value="1"/>
</dbReference>
<organism evidence="4 5">
    <name type="scientific">Ramazzottius varieornatus</name>
    <name type="common">Water bear</name>
    <name type="synonym">Tardigrade</name>
    <dbReference type="NCBI Taxonomy" id="947166"/>
    <lineage>
        <taxon>Eukaryota</taxon>
        <taxon>Metazoa</taxon>
        <taxon>Ecdysozoa</taxon>
        <taxon>Tardigrada</taxon>
        <taxon>Eutardigrada</taxon>
        <taxon>Parachela</taxon>
        <taxon>Hypsibioidea</taxon>
        <taxon>Ramazzottiidae</taxon>
        <taxon>Ramazzottius</taxon>
    </lineage>
</organism>
<gene>
    <name evidence="4" type="primary">RvY_08251-1</name>
    <name evidence="4" type="synonym">RvY_08251.1</name>
    <name evidence="4" type="ORF">RvY_08251</name>
</gene>
<dbReference type="EMBL" id="BDGG01000003">
    <property type="protein sequence ID" value="GAU96877.1"/>
    <property type="molecule type" value="Genomic_DNA"/>
</dbReference>
<name>A0A1D1VAV9_RAMVA</name>
<dbReference type="Gene3D" id="2.60.40.150">
    <property type="entry name" value="C2 domain"/>
    <property type="match status" value="1"/>
</dbReference>
<evidence type="ECO:0000313" key="5">
    <source>
        <dbReference type="Proteomes" id="UP000186922"/>
    </source>
</evidence>
<dbReference type="GO" id="GO:0042043">
    <property type="term" value="F:neurexin family protein binding"/>
    <property type="evidence" value="ECO:0007669"/>
    <property type="project" value="TreeGrafter"/>
</dbReference>
<sequence length="447" mass="51505">MGDGKIEQSALLRELDQLSDYEKEHIRLVLLRHEQLEQGQDQKVKALKDELVFLQRGADACADFLDSELSCKLCGAEFRKFIRTDRRSCDSCTRVVCFNCVTHVDKAKRTVLCLICAKGWEIWQISGEWFKPKKDRENAVSVLKMGLDPPHRITKPFLSASTDILNPRTPDADSTKEKAKRQLSRPGSEGDLLFARRSLHINAKYEPRSDRSFLPPMVERIYHLEEKVTVGLRQALFDASATKNGNTAQKAIQQTKEPKSHQSQPEEEVTVTNTHGRKSVTWQVNRGIDMSPKRPSKRIKDVTPLKVVPFSTPEVPMKETDPQLRLAFNYDDGQLEVYIMRCRNLPVGKSDKHLLPSPYVKAYLVSPNGVRIKRKTSTKKKTCDPEFNEVLRFPVAKEEVTKWTLRLMVCVKRGFLYFMTNILEMTTMVVTEEYMELERPLWVHFHQ</sequence>
<evidence type="ECO:0000313" key="4">
    <source>
        <dbReference type="EMBL" id="GAU96877.1"/>
    </source>
</evidence>
<dbReference type="AlphaFoldDB" id="A0A1D1VAV9"/>
<comment type="caution">
    <text evidence="4">The sequence shown here is derived from an EMBL/GenBank/DDBJ whole genome shotgun (WGS) entry which is preliminary data.</text>
</comment>
<feature type="region of interest" description="Disordered" evidence="1">
    <location>
        <begin position="243"/>
        <end position="274"/>
    </location>
</feature>
<dbReference type="PANTHER" id="PTHR45716:SF2">
    <property type="entry name" value="BITESIZE, ISOFORM I"/>
    <property type="match status" value="1"/>
</dbReference>